<dbReference type="Pfam" id="PF00443">
    <property type="entry name" value="UCH"/>
    <property type="match status" value="1"/>
</dbReference>
<dbReference type="InterPro" id="IPR018200">
    <property type="entry name" value="USP_CS"/>
</dbReference>
<evidence type="ECO:0000259" key="10">
    <source>
        <dbReference type="PROSITE" id="PS50053"/>
    </source>
</evidence>
<gene>
    <name evidence="13" type="ORF">NCGR_LOCUS64791</name>
</gene>
<reference evidence="13" key="1">
    <citation type="submission" date="2020-10" db="EMBL/GenBank/DDBJ databases">
        <authorList>
            <person name="Han B."/>
            <person name="Lu T."/>
            <person name="Zhao Q."/>
            <person name="Huang X."/>
            <person name="Zhao Y."/>
        </authorList>
    </citation>
    <scope>NUCLEOTIDE SEQUENCE</scope>
</reference>
<evidence type="ECO:0000256" key="8">
    <source>
        <dbReference type="ARBA" id="ARBA00022807"/>
    </source>
</evidence>
<dbReference type="InterPro" id="IPR044743">
    <property type="entry name" value="Ubl_USP48"/>
</dbReference>
<dbReference type="PROSITE" id="PS00973">
    <property type="entry name" value="USP_2"/>
    <property type="match status" value="1"/>
</dbReference>
<dbReference type="GO" id="GO:0004197">
    <property type="term" value="F:cysteine-type endopeptidase activity"/>
    <property type="evidence" value="ECO:0007669"/>
    <property type="project" value="InterPro"/>
</dbReference>
<keyword evidence="5" id="KW-0645">Protease</keyword>
<dbReference type="PROSITE" id="PS50235">
    <property type="entry name" value="USP_3"/>
    <property type="match status" value="1"/>
</dbReference>
<dbReference type="InterPro" id="IPR038765">
    <property type="entry name" value="Papain-like_cys_pep_sf"/>
</dbReference>
<organism evidence="13 14">
    <name type="scientific">Miscanthus lutarioriparius</name>
    <dbReference type="NCBI Taxonomy" id="422564"/>
    <lineage>
        <taxon>Eukaryota</taxon>
        <taxon>Viridiplantae</taxon>
        <taxon>Streptophyta</taxon>
        <taxon>Embryophyta</taxon>
        <taxon>Tracheophyta</taxon>
        <taxon>Spermatophyta</taxon>
        <taxon>Magnoliopsida</taxon>
        <taxon>Liliopsida</taxon>
        <taxon>Poales</taxon>
        <taxon>Poaceae</taxon>
        <taxon>PACMAD clade</taxon>
        <taxon>Panicoideae</taxon>
        <taxon>Andropogonodae</taxon>
        <taxon>Andropogoneae</taxon>
        <taxon>Saccharinae</taxon>
        <taxon>Miscanthus</taxon>
    </lineage>
</organism>
<dbReference type="InterPro" id="IPR001394">
    <property type="entry name" value="Peptidase_C19_UCH"/>
</dbReference>
<dbReference type="GO" id="GO:0005634">
    <property type="term" value="C:nucleus"/>
    <property type="evidence" value="ECO:0007669"/>
    <property type="project" value="UniProtKB-SubCell"/>
</dbReference>
<feature type="non-terminal residue" evidence="13">
    <location>
        <position position="1"/>
    </location>
</feature>
<dbReference type="GO" id="GO:0006508">
    <property type="term" value="P:proteolysis"/>
    <property type="evidence" value="ECO:0007669"/>
    <property type="project" value="UniProtKB-KW"/>
</dbReference>
<evidence type="ECO:0000256" key="9">
    <source>
        <dbReference type="ARBA" id="ARBA00023242"/>
    </source>
</evidence>
<feature type="domain" description="Ubiquitin-like" evidence="10">
    <location>
        <begin position="620"/>
        <end position="682"/>
    </location>
</feature>
<dbReference type="Gene3D" id="3.10.20.90">
    <property type="entry name" value="Phosphatidylinositol 3-kinase Catalytic Subunit, Chain A, domain 1"/>
    <property type="match status" value="1"/>
</dbReference>
<dbReference type="GO" id="GO:0004843">
    <property type="term" value="F:cysteine-type deubiquitinase activity"/>
    <property type="evidence" value="ECO:0007669"/>
    <property type="project" value="UniProtKB-EC"/>
</dbReference>
<feature type="domain" description="DUSP" evidence="12">
    <location>
        <begin position="349"/>
        <end position="472"/>
    </location>
</feature>
<comment type="caution">
    <text evidence="13">The sequence shown here is derived from an EMBL/GenBank/DDBJ whole genome shotgun (WGS) entry which is preliminary data.</text>
</comment>
<dbReference type="EC" id="3.4.19.12" evidence="4"/>
<keyword evidence="14" id="KW-1185">Reference proteome</keyword>
<evidence type="ECO:0000256" key="4">
    <source>
        <dbReference type="ARBA" id="ARBA00012759"/>
    </source>
</evidence>
<dbReference type="PROSITE" id="PS50053">
    <property type="entry name" value="UBIQUITIN_2"/>
    <property type="match status" value="1"/>
</dbReference>
<evidence type="ECO:0000256" key="3">
    <source>
        <dbReference type="ARBA" id="ARBA00009085"/>
    </source>
</evidence>
<dbReference type="InterPro" id="IPR028889">
    <property type="entry name" value="USP"/>
</dbReference>
<dbReference type="FunFam" id="3.10.20.90:FF:000201">
    <property type="entry name" value="Ubiquitin carboxyl-terminal hydrolase 26"/>
    <property type="match status" value="1"/>
</dbReference>
<dbReference type="AlphaFoldDB" id="A0A811SH00"/>
<evidence type="ECO:0000256" key="5">
    <source>
        <dbReference type="ARBA" id="ARBA00022670"/>
    </source>
</evidence>
<keyword evidence="8" id="KW-0788">Thiol protease</keyword>
<comment type="similarity">
    <text evidence="3">Belongs to the peptidase C19 family.</text>
</comment>
<evidence type="ECO:0000256" key="7">
    <source>
        <dbReference type="ARBA" id="ARBA00022801"/>
    </source>
</evidence>
<dbReference type="EMBL" id="CAJGYO010000033">
    <property type="protein sequence ID" value="CAD6340693.1"/>
    <property type="molecule type" value="Genomic_DNA"/>
</dbReference>
<evidence type="ECO:0000313" key="13">
    <source>
        <dbReference type="EMBL" id="CAD6340693.1"/>
    </source>
</evidence>
<comment type="subcellular location">
    <subcellularLocation>
        <location evidence="2">Nucleus</location>
    </subcellularLocation>
</comment>
<dbReference type="GO" id="GO:0016579">
    <property type="term" value="P:protein deubiquitination"/>
    <property type="evidence" value="ECO:0007669"/>
    <property type="project" value="InterPro"/>
</dbReference>
<dbReference type="SUPFAM" id="SSF54001">
    <property type="entry name" value="Cysteine proteinases"/>
    <property type="match status" value="1"/>
</dbReference>
<dbReference type="OrthoDB" id="289038at2759"/>
<dbReference type="GO" id="GO:0005829">
    <property type="term" value="C:cytosol"/>
    <property type="evidence" value="ECO:0007669"/>
    <property type="project" value="TreeGrafter"/>
</dbReference>
<comment type="catalytic activity">
    <reaction evidence="1">
        <text>Thiol-dependent hydrolysis of ester, thioester, amide, peptide and isopeptide bonds formed by the C-terminal Gly of ubiquitin (a 76-residue protein attached to proteins as an intracellular targeting signal).</text>
        <dbReference type="EC" id="3.4.19.12"/>
    </reaction>
</comment>
<dbReference type="PROSITE" id="PS51283">
    <property type="entry name" value="DUSP"/>
    <property type="match status" value="1"/>
</dbReference>
<accession>A0A811SH00</accession>
<keyword evidence="6" id="KW-0833">Ubl conjugation pathway</keyword>
<dbReference type="InterPro" id="IPR050164">
    <property type="entry name" value="Peptidase_C19"/>
</dbReference>
<evidence type="ECO:0000259" key="11">
    <source>
        <dbReference type="PROSITE" id="PS50235"/>
    </source>
</evidence>
<dbReference type="SUPFAM" id="SSF143791">
    <property type="entry name" value="DUSP-like"/>
    <property type="match status" value="1"/>
</dbReference>
<dbReference type="InterPro" id="IPR029071">
    <property type="entry name" value="Ubiquitin-like_domsf"/>
</dbReference>
<dbReference type="InterPro" id="IPR035927">
    <property type="entry name" value="DUSP-like_sf"/>
</dbReference>
<sequence>AHHVEGFCSIFKNGRLYELELNIKGLNNLEESLNDYFSKEALDGENQYFCESCQKRLKRYVFLPKTTTKKKISSTFSFPRLLDLEKRLSNPSSSCTYDLAAILIHKGTGANSGHYVAHIKDESNGQWWEFDDETVSKLGLHPFGLKTWKRLPNKVDHKVQSSIDNGPIQCEHGKVPASKVTSMKRLSSVAWEKLYSKYGGGPTLSSDDFCMECLKDGAKNAVSADVYRERKASLKTLQKRHFLRLFLNADHGFMQMLTHWLRRKNSDIPSDADNGPTSALRCCHGDLLPEHAPGAKRVSIPENLWLFLYETMNEKKADDIVTFPSDCQPCEICSQELSDVASVEGNLRAVKVKQRQKHEKLASGKSFTLHPGQKYFLVPSSWLSEWRAYITATGKNISSLPEPHTLEVVVSSLICEKHSRLLQRPLDLVCKRGSITQKMSTTVGLTVIPEYDWKLFSEGGVPDLKKVYLLKLLSARALKKNCMDHLRQRQLWMEIEASPLMTQMMIWEPENPISELTLRVSWEQDTLAGCGSSACRGASTSAAPPQISGPRIRLLHGWYTVCEECIGERESCALVEKLNYQNEDIHVYFVRGKEAPKSIKEACSKAVVVADRRTSKRSRRASSGNSISLKVSGSTSIYQLKLMIWESLGIVKENQKLHKGSVEIEDDLATLADKGVFPGDILWVRDSEIYENRDIADEISEQKADMLQVEEGFRGTLLTSGVSVQPCQDITFSE</sequence>
<evidence type="ECO:0000256" key="1">
    <source>
        <dbReference type="ARBA" id="ARBA00000707"/>
    </source>
</evidence>
<dbReference type="Proteomes" id="UP000604825">
    <property type="component" value="Unassembled WGS sequence"/>
</dbReference>
<evidence type="ECO:0000259" key="12">
    <source>
        <dbReference type="PROSITE" id="PS51283"/>
    </source>
</evidence>
<dbReference type="PANTHER" id="PTHR24006">
    <property type="entry name" value="UBIQUITIN CARBOXYL-TERMINAL HYDROLASE"/>
    <property type="match status" value="1"/>
</dbReference>
<name>A0A811SH00_9POAL</name>
<feature type="domain" description="USP" evidence="11">
    <location>
        <begin position="1"/>
        <end position="160"/>
    </location>
</feature>
<keyword evidence="7" id="KW-0378">Hydrolase</keyword>
<evidence type="ECO:0000313" key="14">
    <source>
        <dbReference type="Proteomes" id="UP000604825"/>
    </source>
</evidence>
<dbReference type="SUPFAM" id="SSF54236">
    <property type="entry name" value="Ubiquitin-like"/>
    <property type="match status" value="1"/>
</dbReference>
<evidence type="ECO:0000256" key="2">
    <source>
        <dbReference type="ARBA" id="ARBA00004123"/>
    </source>
</evidence>
<dbReference type="InterPro" id="IPR006615">
    <property type="entry name" value="Pept_C19_DUSP"/>
</dbReference>
<dbReference type="PANTHER" id="PTHR24006:SF722">
    <property type="entry name" value="UBIQUITIN CARBOXYL-TERMINAL HYDROLASE 48"/>
    <property type="match status" value="1"/>
</dbReference>
<dbReference type="CDD" id="cd01795">
    <property type="entry name" value="Ubl_USP48"/>
    <property type="match status" value="1"/>
</dbReference>
<dbReference type="InterPro" id="IPR000626">
    <property type="entry name" value="Ubiquitin-like_dom"/>
</dbReference>
<keyword evidence="9" id="KW-0539">Nucleus</keyword>
<proteinExistence type="inferred from homology"/>
<evidence type="ECO:0000256" key="6">
    <source>
        <dbReference type="ARBA" id="ARBA00022786"/>
    </source>
</evidence>
<dbReference type="Gene3D" id="3.30.2230.10">
    <property type="entry name" value="DUSP-like"/>
    <property type="match status" value="1"/>
</dbReference>
<protein>
    <recommendedName>
        <fullName evidence="4">ubiquitinyl hydrolase 1</fullName>
        <ecNumber evidence="4">3.4.19.12</ecNumber>
    </recommendedName>
</protein>
<dbReference type="Gene3D" id="3.90.70.10">
    <property type="entry name" value="Cysteine proteinases"/>
    <property type="match status" value="1"/>
</dbReference>